<dbReference type="InterPro" id="IPR024467">
    <property type="entry name" value="Xre/MbcA/ParS-like_toxin-bd"/>
</dbReference>
<evidence type="ECO:0000259" key="1">
    <source>
        <dbReference type="Pfam" id="PF09722"/>
    </source>
</evidence>
<protein>
    <submittedName>
        <fullName evidence="2">DUF2384 domain-containing protein</fullName>
    </submittedName>
</protein>
<keyword evidence="3" id="KW-1185">Reference proteome</keyword>
<accession>A0A7Y0DX10</accession>
<dbReference type="EMBL" id="JABBMT010000036">
    <property type="protein sequence ID" value="NMM42361.1"/>
    <property type="molecule type" value="Genomic_DNA"/>
</dbReference>
<name>A0A7Y0DX10_9GAMM</name>
<feature type="domain" description="Antitoxin Xre/MbcA/ParS-like toxin-binding" evidence="1">
    <location>
        <begin position="9"/>
        <end position="48"/>
    </location>
</feature>
<dbReference type="Proteomes" id="UP000570493">
    <property type="component" value="Unassembled WGS sequence"/>
</dbReference>
<dbReference type="AlphaFoldDB" id="A0A7Y0DX10"/>
<comment type="caution">
    <text evidence="2">The sequence shown here is derived from an EMBL/GenBank/DDBJ whole genome shotgun (WGS) entry which is preliminary data.</text>
</comment>
<proteinExistence type="predicted"/>
<evidence type="ECO:0000313" key="2">
    <source>
        <dbReference type="EMBL" id="NMM42361.1"/>
    </source>
</evidence>
<evidence type="ECO:0000313" key="3">
    <source>
        <dbReference type="Proteomes" id="UP000570493"/>
    </source>
</evidence>
<organism evidence="2 3">
    <name type="scientific">Pseudoalteromonas arctica</name>
    <dbReference type="NCBI Taxonomy" id="394751"/>
    <lineage>
        <taxon>Bacteria</taxon>
        <taxon>Pseudomonadati</taxon>
        <taxon>Pseudomonadota</taxon>
        <taxon>Gammaproteobacteria</taxon>
        <taxon>Alteromonadales</taxon>
        <taxon>Pseudoalteromonadaceae</taxon>
        <taxon>Pseudoalteromonas</taxon>
    </lineage>
</organism>
<reference evidence="2" key="1">
    <citation type="submission" date="2020-04" db="EMBL/GenBank/DDBJ databases">
        <title>Genome Sequencing for Pseudoaltermonas arctica.</title>
        <authorList>
            <person name="Elkins N.S."/>
        </authorList>
    </citation>
    <scope>NUCLEOTIDE SEQUENCE [LARGE SCALE GENOMIC DNA]</scope>
    <source>
        <strain evidence="2">NEC-BIFX-2020_0012</strain>
    </source>
</reference>
<gene>
    <name evidence="2" type="ORF">HHO47_16420</name>
</gene>
<dbReference type="Pfam" id="PF09722">
    <property type="entry name" value="Xre_MbcA_ParS_C"/>
    <property type="match status" value="1"/>
</dbReference>
<sequence>MNQFKFDDQMCQEWLTKPKRPLQGKSPFEQLSIDADEVMNMLVRMRTGDFS</sequence>